<evidence type="ECO:0000256" key="5">
    <source>
        <dbReference type="SAM" id="Phobius"/>
    </source>
</evidence>
<evidence type="ECO:0000313" key="7">
    <source>
        <dbReference type="Proteomes" id="UP000298246"/>
    </source>
</evidence>
<feature type="transmembrane region" description="Helical" evidence="5">
    <location>
        <begin position="60"/>
        <end position="80"/>
    </location>
</feature>
<keyword evidence="7" id="KW-1185">Reference proteome</keyword>
<feature type="transmembrane region" description="Helical" evidence="5">
    <location>
        <begin position="33"/>
        <end position="54"/>
    </location>
</feature>
<dbReference type="PANTHER" id="PTHR30249">
    <property type="entry name" value="PUTATIVE SEROTONIN TRANSPORTER"/>
    <property type="match status" value="1"/>
</dbReference>
<gene>
    <name evidence="6" type="ORF">B5M42_05325</name>
</gene>
<feature type="transmembrane region" description="Helical" evidence="5">
    <location>
        <begin position="92"/>
        <end position="116"/>
    </location>
</feature>
<evidence type="ECO:0000256" key="3">
    <source>
        <dbReference type="ARBA" id="ARBA00022989"/>
    </source>
</evidence>
<organism evidence="6 7">
    <name type="scientific">Paenibacillus athensensis</name>
    <dbReference type="NCBI Taxonomy" id="1967502"/>
    <lineage>
        <taxon>Bacteria</taxon>
        <taxon>Bacillati</taxon>
        <taxon>Bacillota</taxon>
        <taxon>Bacilli</taxon>
        <taxon>Bacillales</taxon>
        <taxon>Paenibacillaceae</taxon>
        <taxon>Paenibacillus</taxon>
    </lineage>
</organism>
<feature type="transmembrane region" description="Helical" evidence="5">
    <location>
        <begin position="177"/>
        <end position="196"/>
    </location>
</feature>
<dbReference type="RefSeq" id="WP_134750514.1">
    <property type="nucleotide sequence ID" value="NZ_MYFO02000001.1"/>
</dbReference>
<dbReference type="EMBL" id="MYFO01000005">
    <property type="protein sequence ID" value="TFE90089.1"/>
    <property type="molecule type" value="Genomic_DNA"/>
</dbReference>
<dbReference type="InterPro" id="IPR007300">
    <property type="entry name" value="CidB/LrgB"/>
</dbReference>
<dbReference type="Proteomes" id="UP000298246">
    <property type="component" value="Unassembled WGS sequence"/>
</dbReference>
<keyword evidence="3 5" id="KW-1133">Transmembrane helix</keyword>
<dbReference type="AlphaFoldDB" id="A0A4Y8Q6W5"/>
<dbReference type="GO" id="GO:0016787">
    <property type="term" value="F:hydrolase activity"/>
    <property type="evidence" value="ECO:0007669"/>
    <property type="project" value="UniProtKB-KW"/>
</dbReference>
<protein>
    <submittedName>
        <fullName evidence="6">Murein hydrolase effector protein LrgB</fullName>
    </submittedName>
</protein>
<feature type="transmembrane region" description="Helical" evidence="5">
    <location>
        <begin position="148"/>
        <end position="165"/>
    </location>
</feature>
<evidence type="ECO:0000256" key="2">
    <source>
        <dbReference type="ARBA" id="ARBA00022692"/>
    </source>
</evidence>
<feature type="transmembrane region" description="Helical" evidence="5">
    <location>
        <begin position="6"/>
        <end position="26"/>
    </location>
</feature>
<reference evidence="6 7" key="1">
    <citation type="submission" date="2017-03" db="EMBL/GenBank/DDBJ databases">
        <title>Isolation of Levoglucosan Utilizing Bacteria.</title>
        <authorList>
            <person name="Arya A.S."/>
        </authorList>
    </citation>
    <scope>NUCLEOTIDE SEQUENCE [LARGE SCALE GENOMIC DNA]</scope>
    <source>
        <strain evidence="6 7">MEC069</strain>
    </source>
</reference>
<comment type="caution">
    <text evidence="6">The sequence shown here is derived from an EMBL/GenBank/DDBJ whole genome shotgun (WGS) entry which is preliminary data.</text>
</comment>
<feature type="transmembrane region" description="Helical" evidence="5">
    <location>
        <begin position="208"/>
        <end position="228"/>
    </location>
</feature>
<dbReference type="PANTHER" id="PTHR30249:SF0">
    <property type="entry name" value="PLASTIDAL GLYCOLATE_GLYCERATE TRANSLOCATOR 1, CHLOROPLASTIC"/>
    <property type="match status" value="1"/>
</dbReference>
<sequence length="233" mass="24244">MPNEFISNPLFGFALSVIAYAAANLLQQRWGWLHPLFTGSGCLIVVLLGFHIPYEAYAKGASLLTLLLGPATVALGVPIYKHAALIRRHLVTLAAALLAGCVTGIVGAAALVGLLGGSAELVLSMLPKSVSSPIAIEISRRLGGIPELTATLTVLTGLFGSMVGARVLGWLRIKDDVAVGLAVGVAAHGIGTGRMLRDSELRGSFAGLAMGVSGIVTALLFIPIYIWLRHHGH</sequence>
<comment type="subcellular location">
    <subcellularLocation>
        <location evidence="1">Membrane</location>
        <topology evidence="1">Multi-pass membrane protein</topology>
    </subcellularLocation>
</comment>
<dbReference type="OrthoDB" id="9811701at2"/>
<evidence type="ECO:0000313" key="6">
    <source>
        <dbReference type="EMBL" id="TFE90089.1"/>
    </source>
</evidence>
<keyword evidence="6" id="KW-0378">Hydrolase</keyword>
<keyword evidence="2 5" id="KW-0812">Transmembrane</keyword>
<dbReference type="GO" id="GO:0016020">
    <property type="term" value="C:membrane"/>
    <property type="evidence" value="ECO:0007669"/>
    <property type="project" value="UniProtKB-SubCell"/>
</dbReference>
<proteinExistence type="predicted"/>
<dbReference type="Pfam" id="PF04172">
    <property type="entry name" value="LrgB"/>
    <property type="match status" value="1"/>
</dbReference>
<evidence type="ECO:0000256" key="1">
    <source>
        <dbReference type="ARBA" id="ARBA00004141"/>
    </source>
</evidence>
<accession>A0A4Y8Q6W5</accession>
<evidence type="ECO:0000256" key="4">
    <source>
        <dbReference type="ARBA" id="ARBA00023136"/>
    </source>
</evidence>
<keyword evidence="4 5" id="KW-0472">Membrane</keyword>
<name>A0A4Y8Q6W5_9BACL</name>